<comment type="caution">
    <text evidence="3">The sequence shown here is derived from an EMBL/GenBank/DDBJ whole genome shotgun (WGS) entry which is preliminary data.</text>
</comment>
<proteinExistence type="predicted"/>
<evidence type="ECO:0000313" key="3">
    <source>
        <dbReference type="EMBL" id="NME99240.1"/>
    </source>
</evidence>
<evidence type="ECO:0000259" key="2">
    <source>
        <dbReference type="Pfam" id="PF13276"/>
    </source>
</evidence>
<dbReference type="InterPro" id="IPR025948">
    <property type="entry name" value="HTH-like_dom"/>
</dbReference>
<evidence type="ECO:0000313" key="4">
    <source>
        <dbReference type="Proteomes" id="UP000561326"/>
    </source>
</evidence>
<feature type="domain" description="HTH-like" evidence="2">
    <location>
        <begin position="1"/>
        <end position="23"/>
    </location>
</feature>
<accession>A0A848D0W7</accession>
<evidence type="ECO:0000256" key="1">
    <source>
        <dbReference type="SAM" id="MobiDB-lite"/>
    </source>
</evidence>
<feature type="region of interest" description="Disordered" evidence="1">
    <location>
        <begin position="23"/>
        <end position="44"/>
    </location>
</feature>
<gene>
    <name evidence="3" type="ORF">HF838_13310</name>
</gene>
<organism evidence="3 4">
    <name type="scientific">Aneurinibacillus aneurinilyticus</name>
    <name type="common">Bacillus aneurinolyticus</name>
    <dbReference type="NCBI Taxonomy" id="1391"/>
    <lineage>
        <taxon>Bacteria</taxon>
        <taxon>Bacillati</taxon>
        <taxon>Bacillota</taxon>
        <taxon>Bacilli</taxon>
        <taxon>Bacillales</taxon>
        <taxon>Paenibacillaceae</taxon>
        <taxon>Aneurinibacillus group</taxon>
        <taxon>Aneurinibacillus</taxon>
    </lineage>
</organism>
<reference evidence="3 4" key="1">
    <citation type="submission" date="2020-04" db="EMBL/GenBank/DDBJ databases">
        <authorList>
            <person name="Hitch T.C.A."/>
            <person name="Wylensek D."/>
            <person name="Clavel T."/>
        </authorList>
    </citation>
    <scope>NUCLEOTIDE SEQUENCE [LARGE SCALE GENOMIC DNA]</scope>
    <source>
        <strain evidence="3 4">WB01_D5_05</strain>
    </source>
</reference>
<dbReference type="Pfam" id="PF13276">
    <property type="entry name" value="HTH_21"/>
    <property type="match status" value="1"/>
</dbReference>
<name>A0A848D0W7_ANEAE</name>
<dbReference type="AlphaFoldDB" id="A0A848D0W7"/>
<feature type="compositionally biased region" description="Basic and acidic residues" evidence="1">
    <location>
        <begin position="34"/>
        <end position="44"/>
    </location>
</feature>
<dbReference type="Proteomes" id="UP000561326">
    <property type="component" value="Unassembled WGS sequence"/>
</dbReference>
<sequence>MNHKKVLRIMQEMGLRAKIRGKRHLQYKAGSRTRTADYRESTES</sequence>
<dbReference type="EMBL" id="JABAGO010000024">
    <property type="protein sequence ID" value="NME99240.1"/>
    <property type="molecule type" value="Genomic_DNA"/>
</dbReference>
<protein>
    <submittedName>
        <fullName evidence="3">Transposase</fullName>
    </submittedName>
</protein>